<evidence type="ECO:0000259" key="1">
    <source>
        <dbReference type="PROSITE" id="PS50943"/>
    </source>
</evidence>
<evidence type="ECO:0000313" key="3">
    <source>
        <dbReference type="Proteomes" id="UP000070355"/>
    </source>
</evidence>
<dbReference type="PROSITE" id="PS50943">
    <property type="entry name" value="HTH_CROC1"/>
    <property type="match status" value="1"/>
</dbReference>
<dbReference type="OrthoDB" id="2899891at2"/>
<dbReference type="SUPFAM" id="SSF47413">
    <property type="entry name" value="lambda repressor-like DNA-binding domains"/>
    <property type="match status" value="1"/>
</dbReference>
<organism evidence="2 3">
    <name type="scientific">Gemella haemolysans</name>
    <dbReference type="NCBI Taxonomy" id="1379"/>
    <lineage>
        <taxon>Bacteria</taxon>
        <taxon>Bacillati</taxon>
        <taxon>Bacillota</taxon>
        <taxon>Bacilli</taxon>
        <taxon>Bacillales</taxon>
        <taxon>Gemellaceae</taxon>
        <taxon>Gemella</taxon>
    </lineage>
</organism>
<feature type="domain" description="HTH cro/C1-type" evidence="1">
    <location>
        <begin position="12"/>
        <end position="61"/>
    </location>
</feature>
<dbReference type="PATRIC" id="fig|1379.3.peg.827"/>
<dbReference type="Pfam" id="PF13443">
    <property type="entry name" value="HTH_26"/>
    <property type="match status" value="1"/>
</dbReference>
<sequence>MIKNNFNELVAQRKLKITRISNDTGISRPTLNALTRDDGKGIQYDTLNILCNYFGVTPCEFFSYIPYDIQYNFEVIDEKGQFIERDNLLNDYTVQKKAVLFINVFDNKGMKKHTFEVSYFVLTTYDTILDVEYNEKDELIHEERGTVSKIVLDQKQFENGDNEFILFLKQFEVQWQTKIIDDIMLYFAKNCSKKLEGEYIPYTEVNFNKYI</sequence>
<gene>
    <name evidence="2" type="ORF">HMPREF3186_00845</name>
</gene>
<dbReference type="RefSeq" id="WP_084812658.1">
    <property type="nucleotide sequence ID" value="NZ_KQ959954.1"/>
</dbReference>
<proteinExistence type="predicted"/>
<dbReference type="InterPro" id="IPR010982">
    <property type="entry name" value="Lambda_DNA-bd_dom_sf"/>
</dbReference>
<accession>A0A133ZXX2</accession>
<dbReference type="AlphaFoldDB" id="A0A133ZXX2"/>
<dbReference type="Gene3D" id="1.10.260.40">
    <property type="entry name" value="lambda repressor-like DNA-binding domains"/>
    <property type="match status" value="1"/>
</dbReference>
<reference evidence="3" key="1">
    <citation type="submission" date="2016-01" db="EMBL/GenBank/DDBJ databases">
        <authorList>
            <person name="Mitreva M."/>
            <person name="Pepin K.H."/>
            <person name="Mihindukulasuriya K.A."/>
            <person name="Fulton R."/>
            <person name="Fronick C."/>
            <person name="O'Laughlin M."/>
            <person name="Miner T."/>
            <person name="Herter B."/>
            <person name="Rosa B.A."/>
            <person name="Cordes M."/>
            <person name="Tomlinson C."/>
            <person name="Wollam A."/>
            <person name="Palsikar V.B."/>
            <person name="Mardis E.R."/>
            <person name="Wilson R.K."/>
        </authorList>
    </citation>
    <scope>NUCLEOTIDE SEQUENCE [LARGE SCALE GENOMIC DNA]</scope>
    <source>
        <strain evidence="3">DNF01167</strain>
    </source>
</reference>
<dbReference type="Proteomes" id="UP000070355">
    <property type="component" value="Unassembled WGS sequence"/>
</dbReference>
<dbReference type="InterPro" id="IPR001387">
    <property type="entry name" value="Cro/C1-type_HTH"/>
</dbReference>
<name>A0A133ZXX2_9BACL</name>
<dbReference type="STRING" id="1379.HMPREF3186_00845"/>
<protein>
    <recommendedName>
        <fullName evidence="1">HTH cro/C1-type domain-containing protein</fullName>
    </recommendedName>
</protein>
<comment type="caution">
    <text evidence="2">The sequence shown here is derived from an EMBL/GenBank/DDBJ whole genome shotgun (WGS) entry which is preliminary data.</text>
</comment>
<dbReference type="GO" id="GO:0003677">
    <property type="term" value="F:DNA binding"/>
    <property type="evidence" value="ECO:0007669"/>
    <property type="project" value="InterPro"/>
</dbReference>
<dbReference type="EMBL" id="LSDC01000058">
    <property type="protein sequence ID" value="KXB60261.1"/>
    <property type="molecule type" value="Genomic_DNA"/>
</dbReference>
<evidence type="ECO:0000313" key="2">
    <source>
        <dbReference type="EMBL" id="KXB60261.1"/>
    </source>
</evidence>